<accession>A0A2S7KI94</accession>
<reference evidence="1 2" key="1">
    <citation type="submission" date="2016-11" db="EMBL/GenBank/DDBJ databases">
        <title>Whole genomes of Flavobacteriaceae.</title>
        <authorList>
            <person name="Stine C."/>
            <person name="Li C."/>
            <person name="Tadesse D."/>
        </authorList>
    </citation>
    <scope>NUCLEOTIDE SEQUENCE [LARGE SCALE GENOMIC DNA]</scope>
    <source>
        <strain evidence="1 2">DSM 21068</strain>
    </source>
</reference>
<comment type="caution">
    <text evidence="1">The sequence shown here is derived from an EMBL/GenBank/DDBJ whole genome shotgun (WGS) entry which is preliminary data.</text>
</comment>
<dbReference type="AlphaFoldDB" id="A0A2S7KI94"/>
<proteinExistence type="predicted"/>
<name>A0A2S7KI94_9FLAO</name>
<keyword evidence="2" id="KW-1185">Reference proteome</keyword>
<evidence type="ECO:0000313" key="2">
    <source>
        <dbReference type="Proteomes" id="UP000238314"/>
    </source>
</evidence>
<sequence>MKTWGIFLFKTLIYNSSWLSQISSWYTKLKQDGKKLNCNRMESIETIDQFSKDSKFRQSLFDLVENEIKLPAKK</sequence>
<organism evidence="1 2">
    <name type="scientific">Chryseobacterium piscicola</name>
    <dbReference type="NCBI Taxonomy" id="551459"/>
    <lineage>
        <taxon>Bacteria</taxon>
        <taxon>Pseudomonadati</taxon>
        <taxon>Bacteroidota</taxon>
        <taxon>Flavobacteriia</taxon>
        <taxon>Flavobacteriales</taxon>
        <taxon>Weeksellaceae</taxon>
        <taxon>Chryseobacterium group</taxon>
        <taxon>Chryseobacterium</taxon>
    </lineage>
</organism>
<dbReference type="EMBL" id="MUGO01000002">
    <property type="protein sequence ID" value="PQA97375.1"/>
    <property type="molecule type" value="Genomic_DNA"/>
</dbReference>
<dbReference type="Proteomes" id="UP000238314">
    <property type="component" value="Unassembled WGS sequence"/>
</dbReference>
<gene>
    <name evidence="1" type="ORF">B0A70_01535</name>
</gene>
<evidence type="ECO:0000313" key="1">
    <source>
        <dbReference type="EMBL" id="PQA97375.1"/>
    </source>
</evidence>
<protein>
    <submittedName>
        <fullName evidence="1">Uncharacterized protein</fullName>
    </submittedName>
</protein>